<proteinExistence type="predicted"/>
<dbReference type="AlphaFoldDB" id="A0A6J1H1P8"/>
<dbReference type="Proteomes" id="UP000504609">
    <property type="component" value="Unplaced"/>
</dbReference>
<evidence type="ECO:0000259" key="3">
    <source>
        <dbReference type="Pfam" id="PF03107"/>
    </source>
</evidence>
<accession>A0A6J1H1P8</accession>
<feature type="coiled-coil region" evidence="2">
    <location>
        <begin position="456"/>
        <end position="483"/>
    </location>
</feature>
<protein>
    <submittedName>
        <fullName evidence="5">Uncharacterized protein LOC111459628</fullName>
    </submittedName>
</protein>
<evidence type="ECO:0000313" key="5">
    <source>
        <dbReference type="RefSeq" id="XP_022958392.1"/>
    </source>
</evidence>
<keyword evidence="4" id="KW-1185">Reference proteome</keyword>
<gene>
    <name evidence="5" type="primary">LOC111459628</name>
</gene>
<keyword evidence="1" id="KW-0677">Repeat</keyword>
<evidence type="ECO:0000313" key="4">
    <source>
        <dbReference type="Proteomes" id="UP000504609"/>
    </source>
</evidence>
<dbReference type="SUPFAM" id="SSF57889">
    <property type="entry name" value="Cysteine-rich domain"/>
    <property type="match status" value="2"/>
</dbReference>
<dbReference type="PANTHER" id="PTHR46288:SF63">
    <property type="entry name" value="DC1 DOMAIN-CONTAINING PROTEIN"/>
    <property type="match status" value="1"/>
</dbReference>
<keyword evidence="2" id="KW-0175">Coiled coil</keyword>
<sequence length="504" mass="56067">MSSDSGETLTSTVDNARSMTKRLQIQAAHPLHHHQNHPLAFINSLDTLHRHFMISLQEFSDPSISTLLFRSTGFFHCAACSSASTGGPSFHCLTCPFSITAACAALPLVSVNHHPHPLLLLNRNSDHKHLICALCDEGISFPSFIRCVHCDAFFHVQCALPPAIKVDHHIHPMVLSSCEAVGNNGEDDDSSCSVCGDERDELSWVYWCKICRFVAHVGCVIYDHQIPSETEPPEEASITSQFGTLALNDKHFEADDHHHESILKPGVTLQQILDSFSESDDVEYQSLVNAMLQDAGGDDDDDETSSEDKYSNYFSYLEKPLYYLLERLELGEDGGNPFEGFDRDTPTVRAGSRYLISEKLVGTFTAVFGKHGDVSERSNISIKVKTIVWNLFCKVMDDMSRTEFEKMTGEGLVSWLIGIRAIELAGFEVGFAFEGWKKIAMGFFGGKGKEVGEGMVAEMEEKIEEQRLKLQNLCEERDKLLSLTEQCLMEALAMEGKRVGDALI</sequence>
<name>A0A6J1H1P8_CUCMO</name>
<organism evidence="4 5">
    <name type="scientific">Cucurbita moschata</name>
    <name type="common">Winter crookneck squash</name>
    <name type="synonym">Cucurbita pepo var. moschata</name>
    <dbReference type="NCBI Taxonomy" id="3662"/>
    <lineage>
        <taxon>Eukaryota</taxon>
        <taxon>Viridiplantae</taxon>
        <taxon>Streptophyta</taxon>
        <taxon>Embryophyta</taxon>
        <taxon>Tracheophyta</taxon>
        <taxon>Spermatophyta</taxon>
        <taxon>Magnoliopsida</taxon>
        <taxon>eudicotyledons</taxon>
        <taxon>Gunneridae</taxon>
        <taxon>Pentapetalae</taxon>
        <taxon>rosids</taxon>
        <taxon>fabids</taxon>
        <taxon>Cucurbitales</taxon>
        <taxon>Cucurbitaceae</taxon>
        <taxon>Cucurbiteae</taxon>
        <taxon>Cucurbita</taxon>
    </lineage>
</organism>
<evidence type="ECO:0000256" key="1">
    <source>
        <dbReference type="ARBA" id="ARBA00022737"/>
    </source>
</evidence>
<dbReference type="PANTHER" id="PTHR46288">
    <property type="entry name" value="PHORBOL-ESTER/DAG-TYPE DOMAIN-CONTAINING PROTEIN"/>
    <property type="match status" value="1"/>
</dbReference>
<evidence type="ECO:0000256" key="2">
    <source>
        <dbReference type="SAM" id="Coils"/>
    </source>
</evidence>
<reference evidence="5" key="1">
    <citation type="submission" date="2025-08" db="UniProtKB">
        <authorList>
            <consortium name="RefSeq"/>
        </authorList>
    </citation>
    <scope>IDENTIFICATION</scope>
    <source>
        <tissue evidence="5">Young leaves</tissue>
    </source>
</reference>
<dbReference type="Pfam" id="PF03107">
    <property type="entry name" value="C1_2"/>
    <property type="match status" value="1"/>
</dbReference>
<dbReference type="InterPro" id="IPR004146">
    <property type="entry name" value="DC1"/>
</dbReference>
<dbReference type="InterPro" id="IPR046349">
    <property type="entry name" value="C1-like_sf"/>
</dbReference>
<dbReference type="InterPro" id="IPR013083">
    <property type="entry name" value="Znf_RING/FYVE/PHD"/>
</dbReference>
<dbReference type="Gene3D" id="3.30.40.10">
    <property type="entry name" value="Zinc/RING finger domain, C3HC4 (zinc finger)"/>
    <property type="match status" value="1"/>
</dbReference>
<dbReference type="KEGG" id="cmos:111459628"/>
<feature type="domain" description="DC1" evidence="3">
    <location>
        <begin position="168"/>
        <end position="220"/>
    </location>
</feature>
<dbReference type="RefSeq" id="XP_022958392.1">
    <property type="nucleotide sequence ID" value="XM_023102624.1"/>
</dbReference>
<dbReference type="GeneID" id="111459628"/>